<feature type="binding site" evidence="3">
    <location>
        <position position="298"/>
    </location>
    <ligand>
        <name>Mg(2+)</name>
        <dbReference type="ChEBI" id="CHEBI:18420"/>
        <label>1</label>
    </ligand>
</feature>
<reference evidence="4 5" key="1">
    <citation type="submission" date="2020-07" db="EMBL/GenBank/DDBJ databases">
        <title>Sequencing the genomes of 1000 actinobacteria strains.</title>
        <authorList>
            <person name="Klenk H.-P."/>
        </authorList>
    </citation>
    <scope>NUCLEOTIDE SEQUENCE [LARGE SCALE GENOMIC DNA]</scope>
    <source>
        <strain evidence="4 5">DSM 24552</strain>
    </source>
</reference>
<dbReference type="PANTHER" id="PTHR16222">
    <property type="entry name" value="ADP-RIBOSYLGLYCOHYDROLASE"/>
    <property type="match status" value="1"/>
</dbReference>
<feature type="binding site" evidence="3">
    <location>
        <position position="299"/>
    </location>
    <ligand>
        <name>Mg(2+)</name>
        <dbReference type="ChEBI" id="CHEBI:18420"/>
        <label>1</label>
    </ligand>
</feature>
<dbReference type="InterPro" id="IPR036705">
    <property type="entry name" value="Ribosyl_crysJ1_sf"/>
</dbReference>
<evidence type="ECO:0000256" key="3">
    <source>
        <dbReference type="PIRSR" id="PIRSR605502-1"/>
    </source>
</evidence>
<organism evidence="4 5">
    <name type="scientific">Nocardioides perillae</name>
    <dbReference type="NCBI Taxonomy" id="1119534"/>
    <lineage>
        <taxon>Bacteria</taxon>
        <taxon>Bacillati</taxon>
        <taxon>Actinomycetota</taxon>
        <taxon>Actinomycetes</taxon>
        <taxon>Propionibacteriales</taxon>
        <taxon>Nocardioidaceae</taxon>
        <taxon>Nocardioides</taxon>
    </lineage>
</organism>
<dbReference type="Gene3D" id="3.90.190.10">
    <property type="entry name" value="Protein tyrosine phosphatase superfamily"/>
    <property type="match status" value="1"/>
</dbReference>
<evidence type="ECO:0000256" key="2">
    <source>
        <dbReference type="ARBA" id="ARBA00022801"/>
    </source>
</evidence>
<sequence>MSPMRPVEPTRLTTSQTDRAAGVLLTAACGDALGVPYEFARPPAADELAEMLGGGLGDGAPGEWSDDTAMAAAIGRVAATGANLTKREALDEVALGFLQWFDGGPPDVGIQTSAVLTASARRLAAEGGPPSEVLAAEAAAYAERNPRSAGNGALMRTGPVALAHLRDRDACARAARAVAELTHADPLAGDSCVLWSEAVRAAVVDGRLDVEAGLDLIPGERREQWAAWLAEAQDVLPDGEVPGRRFTPNGFTVTALQAAVAAVTGTPVPDLRPREASYPCLHLQHALHAAVRIGDDTDSVAAIAGALLGARWGASAVPWRWRRLVHGWPGLDGRDLVSLATKAARGGRLDSKGWPDVDDVPYDEYASPHVVLHPYDDGVVIGTTRTRGAGVDAVVSMCRVGRAQACFDGATELVESRLMDAEDRDANPNLHFVLADTADAVRGLRAEGKRVLLHCVAAQQRTPSAAVAYAVMLGADPEEARERVLAVLNEARGYGRVWEAAGEVLAR</sequence>
<dbReference type="Pfam" id="PF03747">
    <property type="entry name" value="ADP_ribosyl_GH"/>
    <property type="match status" value="1"/>
</dbReference>
<feature type="binding site" evidence="3">
    <location>
        <position position="296"/>
    </location>
    <ligand>
        <name>Mg(2+)</name>
        <dbReference type="ChEBI" id="CHEBI:18420"/>
        <label>1</label>
    </ligand>
</feature>
<dbReference type="InterPro" id="IPR050792">
    <property type="entry name" value="ADP-ribosylglycohydrolase"/>
</dbReference>
<dbReference type="Proteomes" id="UP000544110">
    <property type="component" value="Unassembled WGS sequence"/>
</dbReference>
<dbReference type="GO" id="GO:0016787">
    <property type="term" value="F:hydrolase activity"/>
    <property type="evidence" value="ECO:0007669"/>
    <property type="project" value="UniProtKB-KW"/>
</dbReference>
<feature type="binding site" evidence="3">
    <location>
        <position position="66"/>
    </location>
    <ligand>
        <name>Mg(2+)</name>
        <dbReference type="ChEBI" id="CHEBI:18420"/>
        <label>1</label>
    </ligand>
</feature>
<dbReference type="SUPFAM" id="SSF52799">
    <property type="entry name" value="(Phosphotyrosine protein) phosphatases II"/>
    <property type="match status" value="1"/>
</dbReference>
<feature type="binding site" evidence="3">
    <location>
        <position position="65"/>
    </location>
    <ligand>
        <name>Mg(2+)</name>
        <dbReference type="ChEBI" id="CHEBI:18420"/>
        <label>1</label>
    </ligand>
</feature>
<dbReference type="PANTHER" id="PTHR16222:SF24">
    <property type="entry name" value="ADP-RIBOSYLHYDROLASE ARH3"/>
    <property type="match status" value="1"/>
</dbReference>
<gene>
    <name evidence="4" type="ORF">BJ989_001267</name>
</gene>
<comment type="caution">
    <text evidence="4">The sequence shown here is derived from an EMBL/GenBank/DDBJ whole genome shotgun (WGS) entry which is preliminary data.</text>
</comment>
<proteinExistence type="inferred from homology"/>
<dbReference type="GO" id="GO:0046872">
    <property type="term" value="F:metal ion binding"/>
    <property type="evidence" value="ECO:0007669"/>
    <property type="project" value="UniProtKB-KW"/>
</dbReference>
<dbReference type="InterPro" id="IPR005502">
    <property type="entry name" value="Ribosyl_crysJ1"/>
</dbReference>
<keyword evidence="3" id="KW-0460">Magnesium</keyword>
<comment type="cofactor">
    <cofactor evidence="3">
        <name>Mg(2+)</name>
        <dbReference type="ChEBI" id="CHEBI:18420"/>
    </cofactor>
    <text evidence="3">Binds 2 magnesium ions per subunit.</text>
</comment>
<dbReference type="SUPFAM" id="SSF101478">
    <property type="entry name" value="ADP-ribosylglycohydrolase"/>
    <property type="match status" value="1"/>
</dbReference>
<evidence type="ECO:0000256" key="1">
    <source>
        <dbReference type="ARBA" id="ARBA00010702"/>
    </source>
</evidence>
<evidence type="ECO:0000313" key="4">
    <source>
        <dbReference type="EMBL" id="NYG54963.1"/>
    </source>
</evidence>
<protein>
    <submittedName>
        <fullName evidence="4">ADP-ribosylglycohydrolase</fullName>
    </submittedName>
</protein>
<name>A0A7Y9RU67_9ACTN</name>
<dbReference type="Gene3D" id="1.10.4080.10">
    <property type="entry name" value="ADP-ribosylation/Crystallin J1"/>
    <property type="match status" value="1"/>
</dbReference>
<dbReference type="AlphaFoldDB" id="A0A7Y9RU67"/>
<keyword evidence="5" id="KW-1185">Reference proteome</keyword>
<keyword evidence="2 4" id="KW-0378">Hydrolase</keyword>
<comment type="similarity">
    <text evidence="1">Belongs to the ADP-ribosylglycohydrolase family.</text>
</comment>
<keyword evidence="3" id="KW-0479">Metal-binding</keyword>
<accession>A0A7Y9RU67</accession>
<evidence type="ECO:0000313" key="5">
    <source>
        <dbReference type="Proteomes" id="UP000544110"/>
    </source>
</evidence>
<dbReference type="InterPro" id="IPR029021">
    <property type="entry name" value="Prot-tyrosine_phosphatase-like"/>
</dbReference>
<feature type="binding site" evidence="3">
    <location>
        <position position="67"/>
    </location>
    <ligand>
        <name>Mg(2+)</name>
        <dbReference type="ChEBI" id="CHEBI:18420"/>
        <label>1</label>
    </ligand>
</feature>
<dbReference type="EMBL" id="JACCAC010000001">
    <property type="protein sequence ID" value="NYG54963.1"/>
    <property type="molecule type" value="Genomic_DNA"/>
</dbReference>